<dbReference type="AlphaFoldDB" id="A0A0C9UG95"/>
<proteinExistence type="predicted"/>
<sequence>MEDIPQRENLWAMSRIDIQKLCKDNNIKANMRTDEMINALFDLVNGKDVPRPHISHVPSTAQPPP</sequence>
<dbReference type="HOGENOM" id="CLU_2943300_0_0_1"/>
<protein>
    <submittedName>
        <fullName evidence="1">Uncharacterized protein</fullName>
    </submittedName>
</protein>
<dbReference type="OrthoDB" id="3258416at2759"/>
<name>A0A0C9UG95_SPHS4</name>
<reference evidence="1 2" key="1">
    <citation type="submission" date="2014-06" db="EMBL/GenBank/DDBJ databases">
        <title>Evolutionary Origins and Diversification of the Mycorrhizal Mutualists.</title>
        <authorList>
            <consortium name="DOE Joint Genome Institute"/>
            <consortium name="Mycorrhizal Genomics Consortium"/>
            <person name="Kohler A."/>
            <person name="Kuo A."/>
            <person name="Nagy L.G."/>
            <person name="Floudas D."/>
            <person name="Copeland A."/>
            <person name="Barry K.W."/>
            <person name="Cichocki N."/>
            <person name="Veneault-Fourrey C."/>
            <person name="LaButti K."/>
            <person name="Lindquist E.A."/>
            <person name="Lipzen A."/>
            <person name="Lundell T."/>
            <person name="Morin E."/>
            <person name="Murat C."/>
            <person name="Riley R."/>
            <person name="Ohm R."/>
            <person name="Sun H."/>
            <person name="Tunlid A."/>
            <person name="Henrissat B."/>
            <person name="Grigoriev I.V."/>
            <person name="Hibbett D.S."/>
            <person name="Martin F."/>
        </authorList>
    </citation>
    <scope>NUCLEOTIDE SEQUENCE [LARGE SCALE GENOMIC DNA]</scope>
    <source>
        <strain evidence="1 2">SS14</strain>
    </source>
</reference>
<keyword evidence="2" id="KW-1185">Reference proteome</keyword>
<feature type="non-terminal residue" evidence="1">
    <location>
        <position position="1"/>
    </location>
</feature>
<accession>A0A0C9UG95</accession>
<feature type="non-terminal residue" evidence="1">
    <location>
        <position position="65"/>
    </location>
</feature>
<dbReference type="Proteomes" id="UP000054279">
    <property type="component" value="Unassembled WGS sequence"/>
</dbReference>
<evidence type="ECO:0000313" key="2">
    <source>
        <dbReference type="Proteomes" id="UP000054279"/>
    </source>
</evidence>
<evidence type="ECO:0000313" key="1">
    <source>
        <dbReference type="EMBL" id="KIJ24245.1"/>
    </source>
</evidence>
<dbReference type="EMBL" id="KN837513">
    <property type="protein sequence ID" value="KIJ24245.1"/>
    <property type="molecule type" value="Genomic_DNA"/>
</dbReference>
<gene>
    <name evidence="1" type="ORF">M422DRAFT_39243</name>
</gene>
<organism evidence="1 2">
    <name type="scientific">Sphaerobolus stellatus (strain SS14)</name>
    <dbReference type="NCBI Taxonomy" id="990650"/>
    <lineage>
        <taxon>Eukaryota</taxon>
        <taxon>Fungi</taxon>
        <taxon>Dikarya</taxon>
        <taxon>Basidiomycota</taxon>
        <taxon>Agaricomycotina</taxon>
        <taxon>Agaricomycetes</taxon>
        <taxon>Phallomycetidae</taxon>
        <taxon>Geastrales</taxon>
        <taxon>Sphaerobolaceae</taxon>
        <taxon>Sphaerobolus</taxon>
    </lineage>
</organism>